<dbReference type="GO" id="GO:0008270">
    <property type="term" value="F:zinc ion binding"/>
    <property type="evidence" value="ECO:0007669"/>
    <property type="project" value="InterPro"/>
</dbReference>
<comment type="function">
    <text evidence="1">Component of the coat protein complex II (COPII) which promotes the formation of transport vesicles from the endoplasmic reticulum (ER). The coat has two main functions, the physical deformation of the endoplasmic reticulum membrane into vesicles and the selection of cargo molecules.</text>
</comment>
<dbReference type="GO" id="GO:0030127">
    <property type="term" value="C:COPII vesicle coat"/>
    <property type="evidence" value="ECO:0007669"/>
    <property type="project" value="InterPro"/>
</dbReference>
<dbReference type="SUPFAM" id="SSF82919">
    <property type="entry name" value="Zn-finger domain of Sec23/24"/>
    <property type="match status" value="1"/>
</dbReference>
<dbReference type="PANTHER" id="PTHR11141:SF6">
    <property type="entry name" value="PROTEIN TRANSPORT PROTEIN SEC23 A"/>
    <property type="match status" value="1"/>
</dbReference>
<dbReference type="AlphaFoldDB" id="A0AAE0FM00"/>
<evidence type="ECO:0000313" key="4">
    <source>
        <dbReference type="Proteomes" id="UP001190700"/>
    </source>
</evidence>
<feature type="domain" description="Zinc finger Sec23/Sec24-type" evidence="2">
    <location>
        <begin position="66"/>
        <end position="97"/>
    </location>
</feature>
<keyword evidence="1" id="KW-0256">Endoplasmic reticulum</keyword>
<dbReference type="Gene3D" id="2.30.30.380">
    <property type="entry name" value="Zn-finger domain of Sec23/24"/>
    <property type="match status" value="1"/>
</dbReference>
<accession>A0AAE0FM00</accession>
<dbReference type="GO" id="GO:0070971">
    <property type="term" value="C:endoplasmic reticulum exit site"/>
    <property type="evidence" value="ECO:0007669"/>
    <property type="project" value="TreeGrafter"/>
</dbReference>
<dbReference type="EMBL" id="LGRX02016394">
    <property type="protein sequence ID" value="KAK3262199.1"/>
    <property type="molecule type" value="Genomic_DNA"/>
</dbReference>
<dbReference type="GO" id="GO:0006886">
    <property type="term" value="P:intracellular protein transport"/>
    <property type="evidence" value="ECO:0007669"/>
    <property type="project" value="InterPro"/>
</dbReference>
<dbReference type="GO" id="GO:0005789">
    <property type="term" value="C:endoplasmic reticulum membrane"/>
    <property type="evidence" value="ECO:0007669"/>
    <property type="project" value="UniProtKB-SubCell"/>
</dbReference>
<keyword evidence="1" id="KW-0472">Membrane</keyword>
<dbReference type="InterPro" id="IPR036465">
    <property type="entry name" value="vWFA_dom_sf"/>
</dbReference>
<keyword evidence="1" id="KW-0968">Cytoplasmic vesicle</keyword>
<dbReference type="Proteomes" id="UP001190700">
    <property type="component" value="Unassembled WGS sequence"/>
</dbReference>
<protein>
    <recommendedName>
        <fullName evidence="1">Protein transport protein SEC23</fullName>
    </recommendedName>
</protein>
<name>A0AAE0FM00_9CHLO</name>
<keyword evidence="1" id="KW-0479">Metal-binding</keyword>
<keyword evidence="1" id="KW-0653">Protein transport</keyword>
<dbReference type="InterPro" id="IPR006895">
    <property type="entry name" value="Znf_Sec23_Sec24"/>
</dbReference>
<dbReference type="PANTHER" id="PTHR11141">
    <property type="entry name" value="PROTEIN TRANSPORT PROTEIN SEC23"/>
    <property type="match status" value="1"/>
</dbReference>
<keyword evidence="1" id="KW-0862">Zinc</keyword>
<evidence type="ECO:0000256" key="1">
    <source>
        <dbReference type="RuleBase" id="RU365030"/>
    </source>
</evidence>
<sequence>METSNGSAQVEIERYVPYVNFTASLVPSVVEIANGPVPFGAIFSPLDTGIEYDNAANPPAVLRRDPTRCSKCGAYINRFCAVDPNDGKWTCVFCGSSSAWSYFSPGDFKSSLEMREGVIEWQQQLLPKERSFSSLGSSEVPTPILYAIDETLDEEDLAPLRTALIAALQALPSTTPVGILTYGRSVAAYDLSHSGVAAADVVSGARPPSTAALAPLLYGAGAYFAPVHVCLPIVQAIVGSFRPDGGNIAAAERARCLGAALEVRSCPPLLDPAVETLLPSSCLLACFQAPYLSCLRGTALPTKLAPLH</sequence>
<organism evidence="3 4">
    <name type="scientific">Cymbomonas tetramitiformis</name>
    <dbReference type="NCBI Taxonomy" id="36881"/>
    <lineage>
        <taxon>Eukaryota</taxon>
        <taxon>Viridiplantae</taxon>
        <taxon>Chlorophyta</taxon>
        <taxon>Pyramimonadophyceae</taxon>
        <taxon>Pyramimonadales</taxon>
        <taxon>Pyramimonadaceae</taxon>
        <taxon>Cymbomonas</taxon>
    </lineage>
</organism>
<dbReference type="InterPro" id="IPR036174">
    <property type="entry name" value="Znf_Sec23_Sec24_sf"/>
</dbReference>
<comment type="subcellular location">
    <subcellularLocation>
        <location evidence="1">Cytoplasmic vesicle</location>
        <location evidence="1">COPII-coated vesicle membrane</location>
        <topology evidence="1">Peripheral membrane protein</topology>
        <orientation evidence="1">Cytoplasmic side</orientation>
    </subcellularLocation>
    <subcellularLocation>
        <location evidence="1">Endoplasmic reticulum membrane</location>
        <topology evidence="1">Peripheral membrane protein</topology>
        <orientation evidence="1">Cytoplasmic side</orientation>
    </subcellularLocation>
</comment>
<evidence type="ECO:0000313" key="3">
    <source>
        <dbReference type="EMBL" id="KAK3262199.1"/>
    </source>
</evidence>
<comment type="similarity">
    <text evidence="1">Belongs to the SEC23/SEC24 family. SEC23 subfamily.</text>
</comment>
<keyword evidence="4" id="KW-1185">Reference proteome</keyword>
<dbReference type="GO" id="GO:0090110">
    <property type="term" value="P:COPII-coated vesicle cargo loading"/>
    <property type="evidence" value="ECO:0007669"/>
    <property type="project" value="TreeGrafter"/>
</dbReference>
<dbReference type="GO" id="GO:0005096">
    <property type="term" value="F:GTPase activator activity"/>
    <property type="evidence" value="ECO:0007669"/>
    <property type="project" value="TreeGrafter"/>
</dbReference>
<evidence type="ECO:0000259" key="2">
    <source>
        <dbReference type="Pfam" id="PF04810"/>
    </source>
</evidence>
<gene>
    <name evidence="3" type="ORF">CYMTET_28929</name>
</gene>
<dbReference type="Gene3D" id="3.40.50.410">
    <property type="entry name" value="von Willebrand factor, type A domain"/>
    <property type="match status" value="1"/>
</dbReference>
<keyword evidence="1" id="KW-0813">Transport</keyword>
<keyword evidence="1" id="KW-0963">Cytoplasm</keyword>
<proteinExistence type="inferred from homology"/>
<reference evidence="3 4" key="1">
    <citation type="journal article" date="2015" name="Genome Biol. Evol.">
        <title>Comparative Genomics of a Bacterivorous Green Alga Reveals Evolutionary Causalities and Consequences of Phago-Mixotrophic Mode of Nutrition.</title>
        <authorList>
            <person name="Burns J.A."/>
            <person name="Paasch A."/>
            <person name="Narechania A."/>
            <person name="Kim E."/>
        </authorList>
    </citation>
    <scope>NUCLEOTIDE SEQUENCE [LARGE SCALE GENOMIC DNA]</scope>
    <source>
        <strain evidence="3 4">PLY_AMNH</strain>
    </source>
</reference>
<keyword evidence="1" id="KW-0931">ER-Golgi transport</keyword>
<dbReference type="Pfam" id="PF04810">
    <property type="entry name" value="zf-Sec23_Sec24"/>
    <property type="match status" value="1"/>
</dbReference>
<dbReference type="SUPFAM" id="SSF53300">
    <property type="entry name" value="vWA-like"/>
    <property type="match status" value="1"/>
</dbReference>
<dbReference type="InterPro" id="IPR037364">
    <property type="entry name" value="Sec23"/>
</dbReference>
<comment type="caution">
    <text evidence="3">The sequence shown here is derived from an EMBL/GenBank/DDBJ whole genome shotgun (WGS) entry which is preliminary data.</text>
</comment>